<dbReference type="PANTHER" id="PTHR30026:SF20">
    <property type="entry name" value="OUTER MEMBRANE PROTEIN TOLC"/>
    <property type="match status" value="1"/>
</dbReference>
<evidence type="ECO:0000313" key="10">
    <source>
        <dbReference type="Proteomes" id="UP001174839"/>
    </source>
</evidence>
<evidence type="ECO:0000256" key="6">
    <source>
        <dbReference type="ARBA" id="ARBA00023136"/>
    </source>
</evidence>
<evidence type="ECO:0000256" key="8">
    <source>
        <dbReference type="SAM" id="Coils"/>
    </source>
</evidence>
<evidence type="ECO:0000256" key="3">
    <source>
        <dbReference type="ARBA" id="ARBA00022448"/>
    </source>
</evidence>
<keyword evidence="7" id="KW-0998">Cell outer membrane</keyword>
<dbReference type="EMBL" id="JAUDUY010000001">
    <property type="protein sequence ID" value="MDM9630447.1"/>
    <property type="molecule type" value="Genomic_DNA"/>
</dbReference>
<evidence type="ECO:0000256" key="2">
    <source>
        <dbReference type="ARBA" id="ARBA00007613"/>
    </source>
</evidence>
<gene>
    <name evidence="9" type="ORF">QU605_03140</name>
</gene>
<feature type="coiled-coil region" evidence="8">
    <location>
        <begin position="339"/>
        <end position="386"/>
    </location>
</feature>
<dbReference type="Pfam" id="PF02321">
    <property type="entry name" value="OEP"/>
    <property type="match status" value="2"/>
</dbReference>
<dbReference type="InterPro" id="IPR051906">
    <property type="entry name" value="TolC-like"/>
</dbReference>
<evidence type="ECO:0000256" key="7">
    <source>
        <dbReference type="ARBA" id="ARBA00023237"/>
    </source>
</evidence>
<keyword evidence="10" id="KW-1185">Reference proteome</keyword>
<comment type="subcellular location">
    <subcellularLocation>
        <location evidence="1">Cell outer membrane</location>
    </subcellularLocation>
</comment>
<accession>A0ABT7WC06</accession>
<evidence type="ECO:0000256" key="1">
    <source>
        <dbReference type="ARBA" id="ARBA00004442"/>
    </source>
</evidence>
<dbReference type="SUPFAM" id="SSF56954">
    <property type="entry name" value="Outer membrane efflux proteins (OEP)"/>
    <property type="match status" value="1"/>
</dbReference>
<name>A0ABT7WC06_9FLAO</name>
<dbReference type="Gene3D" id="1.20.1600.10">
    <property type="entry name" value="Outer membrane efflux proteins (OEP)"/>
    <property type="match status" value="1"/>
</dbReference>
<dbReference type="RefSeq" id="WP_289723804.1">
    <property type="nucleotide sequence ID" value="NZ_JAUDUY010000001.1"/>
</dbReference>
<evidence type="ECO:0000313" key="9">
    <source>
        <dbReference type="EMBL" id="MDM9630447.1"/>
    </source>
</evidence>
<comment type="similarity">
    <text evidence="2">Belongs to the outer membrane factor (OMF) (TC 1.B.17) family.</text>
</comment>
<dbReference type="InterPro" id="IPR003423">
    <property type="entry name" value="OMP_efflux"/>
</dbReference>
<evidence type="ECO:0000256" key="5">
    <source>
        <dbReference type="ARBA" id="ARBA00022692"/>
    </source>
</evidence>
<organism evidence="9 10">
    <name type="scientific">Robiginitalea aurantiaca</name>
    <dbReference type="NCBI Taxonomy" id="3056915"/>
    <lineage>
        <taxon>Bacteria</taxon>
        <taxon>Pseudomonadati</taxon>
        <taxon>Bacteroidota</taxon>
        <taxon>Flavobacteriia</taxon>
        <taxon>Flavobacteriales</taxon>
        <taxon>Flavobacteriaceae</taxon>
        <taxon>Robiginitalea</taxon>
    </lineage>
</organism>
<reference evidence="9" key="1">
    <citation type="submission" date="2023-06" db="EMBL/GenBank/DDBJ databases">
        <title>Robiginitalea aurantiacus sp. nov. and Algoriphagus sediminis sp. nov., isolated from coastal sediment.</title>
        <authorList>
            <person name="Zhou Z.Y."/>
            <person name="An J."/>
            <person name="Jia Y.W."/>
            <person name="Du Z.J."/>
        </authorList>
    </citation>
    <scope>NUCLEOTIDE SEQUENCE</scope>
    <source>
        <strain evidence="9">M39</strain>
    </source>
</reference>
<sequence length="446" mass="50018">MKIRIITALCLLSIGMVTGQMRKWTLEECVYYAIDNNLTIQQFELGLEDAKIDKSDAIGGLLPSVNGQLQAGGNTGLTFDPVSNQPTNTTIQTATGNTTASVNLFDGLRNLNAIRRANLNALASQYRLDDLKDDIRINVALAYLQVLSNKETLKVSRAQYAVTEQDLKRTEVQVQEGVLPQGDLLEIQATAATQEQQIINGENQVILSRISLAQLLQITDYENFDIADEDYDVPPSDILNNSPKEIYAKALTFRNDIKLSETNVELAEKDLRIAGGAYIPTLDAFFNYSTRYSSEFRDPTTGENVSFGRQLWLNDGIFYGARISVPIFNGLSTRNSVKRSRINLKQAELQYELDKLELETNINQAYVDVKNSAKNYEAAVKTLEARQLSYDYAKERYDVGLLNAFDFGVAQARVDNAAAEVIRTKYDYIFRIKLVEFYFGLPITLN</sequence>
<keyword evidence="6" id="KW-0472">Membrane</keyword>
<protein>
    <submittedName>
        <fullName evidence="9">TolC family protein</fullName>
    </submittedName>
</protein>
<keyword evidence="8" id="KW-0175">Coiled coil</keyword>
<keyword evidence="5" id="KW-0812">Transmembrane</keyword>
<evidence type="ECO:0000256" key="4">
    <source>
        <dbReference type="ARBA" id="ARBA00022452"/>
    </source>
</evidence>
<keyword evidence="4" id="KW-1134">Transmembrane beta strand</keyword>
<dbReference type="Proteomes" id="UP001174839">
    <property type="component" value="Unassembled WGS sequence"/>
</dbReference>
<keyword evidence="3" id="KW-0813">Transport</keyword>
<dbReference type="PANTHER" id="PTHR30026">
    <property type="entry name" value="OUTER MEMBRANE PROTEIN TOLC"/>
    <property type="match status" value="1"/>
</dbReference>
<proteinExistence type="inferred from homology"/>
<comment type="caution">
    <text evidence="9">The sequence shown here is derived from an EMBL/GenBank/DDBJ whole genome shotgun (WGS) entry which is preliminary data.</text>
</comment>